<comment type="cofactor">
    <cofactor evidence="1">
        <name>Mn(2+)</name>
        <dbReference type="ChEBI" id="CHEBI:29035"/>
    </cofactor>
</comment>
<organism evidence="9 10">
    <name type="scientific">Chelatococcus albus</name>
    <dbReference type="NCBI Taxonomy" id="3047466"/>
    <lineage>
        <taxon>Bacteria</taxon>
        <taxon>Pseudomonadati</taxon>
        <taxon>Pseudomonadota</taxon>
        <taxon>Alphaproteobacteria</taxon>
        <taxon>Hyphomicrobiales</taxon>
        <taxon>Chelatococcaceae</taxon>
        <taxon>Chelatococcus</taxon>
    </lineage>
</organism>
<keyword evidence="6" id="KW-0464">Manganese</keyword>
<evidence type="ECO:0000313" key="10">
    <source>
        <dbReference type="Proteomes" id="UP001321492"/>
    </source>
</evidence>
<dbReference type="PROSITE" id="PS51462">
    <property type="entry name" value="NUDIX"/>
    <property type="match status" value="1"/>
</dbReference>
<gene>
    <name evidence="9" type="ORF">QNA08_13890</name>
</gene>
<keyword evidence="4" id="KW-0378">Hydrolase</keyword>
<name>A0ABT7AIX2_9HYPH</name>
<evidence type="ECO:0000256" key="3">
    <source>
        <dbReference type="ARBA" id="ARBA00022723"/>
    </source>
</evidence>
<dbReference type="CDD" id="cd03426">
    <property type="entry name" value="NUDIX_CoAse_Nudt7"/>
    <property type="match status" value="1"/>
</dbReference>
<protein>
    <submittedName>
        <fullName evidence="9">CoA pyrophosphatase</fullName>
    </submittedName>
</protein>
<dbReference type="Gene3D" id="3.90.79.10">
    <property type="entry name" value="Nucleoside Triphosphate Pyrophosphohydrolase"/>
    <property type="match status" value="1"/>
</dbReference>
<proteinExistence type="predicted"/>
<comment type="cofactor">
    <cofactor evidence="2">
        <name>Mg(2+)</name>
        <dbReference type="ChEBI" id="CHEBI:18420"/>
    </cofactor>
</comment>
<evidence type="ECO:0000256" key="7">
    <source>
        <dbReference type="SAM" id="MobiDB-lite"/>
    </source>
</evidence>
<dbReference type="SUPFAM" id="SSF55811">
    <property type="entry name" value="Nudix"/>
    <property type="match status" value="1"/>
</dbReference>
<dbReference type="EMBL" id="JASJEV010000008">
    <property type="protein sequence ID" value="MDJ1159327.1"/>
    <property type="molecule type" value="Genomic_DNA"/>
</dbReference>
<keyword evidence="10" id="KW-1185">Reference proteome</keyword>
<dbReference type="NCBIfam" id="NF007980">
    <property type="entry name" value="PRK10707.1"/>
    <property type="match status" value="1"/>
</dbReference>
<feature type="region of interest" description="Disordered" evidence="7">
    <location>
        <begin position="22"/>
        <end position="50"/>
    </location>
</feature>
<dbReference type="PANTHER" id="PTHR12992">
    <property type="entry name" value="NUDIX HYDROLASE"/>
    <property type="match status" value="1"/>
</dbReference>
<evidence type="ECO:0000256" key="4">
    <source>
        <dbReference type="ARBA" id="ARBA00022801"/>
    </source>
</evidence>
<keyword evidence="5" id="KW-0460">Magnesium</keyword>
<dbReference type="Pfam" id="PF00293">
    <property type="entry name" value="NUDIX"/>
    <property type="match status" value="1"/>
</dbReference>
<comment type="caution">
    <text evidence="9">The sequence shown here is derived from an EMBL/GenBank/DDBJ whole genome shotgun (WGS) entry which is preliminary data.</text>
</comment>
<feature type="compositionally biased region" description="Basic and acidic residues" evidence="7">
    <location>
        <begin position="31"/>
        <end position="40"/>
    </location>
</feature>
<dbReference type="Proteomes" id="UP001321492">
    <property type="component" value="Unassembled WGS sequence"/>
</dbReference>
<sequence>MNADVLDREGLVDRAVARLRREAPHIGAPDPRARGDHDLQTEPWPAPPDDRLTPAAVLVPIVAREPEVSILLTVRSAALRQHSAQIAFPGGKMDAGDASPLATALREAEEEIGLERRFVRPLGYLDTYLSRTGFRIVPIVGLVDPGFHLTLNRHEVDDTFEVPLGFLMDTANHQRHAREWQGTLRHYYAMPYGDRYIWGVTAGIIRNLYERLFGP</sequence>
<evidence type="ECO:0000256" key="5">
    <source>
        <dbReference type="ARBA" id="ARBA00022842"/>
    </source>
</evidence>
<keyword evidence="3" id="KW-0479">Metal-binding</keyword>
<dbReference type="RefSeq" id="WP_283741324.1">
    <property type="nucleotide sequence ID" value="NZ_JASJEV010000008.1"/>
</dbReference>
<evidence type="ECO:0000256" key="1">
    <source>
        <dbReference type="ARBA" id="ARBA00001936"/>
    </source>
</evidence>
<reference evidence="9 10" key="1">
    <citation type="submission" date="2023-05" db="EMBL/GenBank/DDBJ databases">
        <title>Chelatococcus sp. nov., a moderately thermophilic bacterium isolated from hot spring microbial mat.</title>
        <authorList>
            <person name="Hu C.-J."/>
            <person name="Li W.-J."/>
        </authorList>
    </citation>
    <scope>NUCLEOTIDE SEQUENCE [LARGE SCALE GENOMIC DNA]</scope>
    <source>
        <strain evidence="9 10">SYSU G07232</strain>
    </source>
</reference>
<dbReference type="PANTHER" id="PTHR12992:SF11">
    <property type="entry name" value="MITOCHONDRIAL COENZYME A DIPHOSPHATASE NUDT8"/>
    <property type="match status" value="1"/>
</dbReference>
<evidence type="ECO:0000256" key="2">
    <source>
        <dbReference type="ARBA" id="ARBA00001946"/>
    </source>
</evidence>
<dbReference type="InterPro" id="IPR000086">
    <property type="entry name" value="NUDIX_hydrolase_dom"/>
</dbReference>
<feature type="domain" description="Nudix hydrolase" evidence="8">
    <location>
        <begin position="52"/>
        <end position="188"/>
    </location>
</feature>
<dbReference type="InterPro" id="IPR045121">
    <property type="entry name" value="CoAse"/>
</dbReference>
<evidence type="ECO:0000259" key="8">
    <source>
        <dbReference type="PROSITE" id="PS51462"/>
    </source>
</evidence>
<evidence type="ECO:0000313" key="9">
    <source>
        <dbReference type="EMBL" id="MDJ1159327.1"/>
    </source>
</evidence>
<dbReference type="InterPro" id="IPR015797">
    <property type="entry name" value="NUDIX_hydrolase-like_dom_sf"/>
</dbReference>
<accession>A0ABT7AIX2</accession>
<evidence type="ECO:0000256" key="6">
    <source>
        <dbReference type="ARBA" id="ARBA00023211"/>
    </source>
</evidence>